<evidence type="ECO:0000313" key="3">
    <source>
        <dbReference type="RefSeq" id="XP_026293252.1"/>
    </source>
</evidence>
<organism evidence="2 3">
    <name type="scientific">Frankliniella occidentalis</name>
    <name type="common">Western flower thrips</name>
    <name type="synonym">Euthrips occidentalis</name>
    <dbReference type="NCBI Taxonomy" id="133901"/>
    <lineage>
        <taxon>Eukaryota</taxon>
        <taxon>Metazoa</taxon>
        <taxon>Ecdysozoa</taxon>
        <taxon>Arthropoda</taxon>
        <taxon>Hexapoda</taxon>
        <taxon>Insecta</taxon>
        <taxon>Pterygota</taxon>
        <taxon>Neoptera</taxon>
        <taxon>Paraneoptera</taxon>
        <taxon>Thysanoptera</taxon>
        <taxon>Terebrantia</taxon>
        <taxon>Thripoidea</taxon>
        <taxon>Thripidae</taxon>
        <taxon>Frankliniella</taxon>
    </lineage>
</organism>
<dbReference type="RefSeq" id="XP_026293252.1">
    <property type="nucleotide sequence ID" value="XM_026437467.2"/>
</dbReference>
<protein>
    <submittedName>
        <fullName evidence="3">Uncharacterized protein LOC113217522</fullName>
    </submittedName>
</protein>
<feature type="compositionally biased region" description="Polar residues" evidence="1">
    <location>
        <begin position="96"/>
        <end position="113"/>
    </location>
</feature>
<feature type="compositionally biased region" description="Low complexity" evidence="1">
    <location>
        <begin position="45"/>
        <end position="70"/>
    </location>
</feature>
<name>A0A6J1TKG9_FRAOC</name>
<feature type="compositionally biased region" description="Basic residues" evidence="1">
    <location>
        <begin position="114"/>
        <end position="124"/>
    </location>
</feature>
<proteinExistence type="predicted"/>
<evidence type="ECO:0000256" key="1">
    <source>
        <dbReference type="SAM" id="MobiDB-lite"/>
    </source>
</evidence>
<dbReference type="AlphaFoldDB" id="A0A6J1TKG9"/>
<dbReference type="Proteomes" id="UP000504606">
    <property type="component" value="Unplaced"/>
</dbReference>
<gene>
    <name evidence="3" type="primary">LOC113217522</name>
</gene>
<feature type="region of interest" description="Disordered" evidence="1">
    <location>
        <begin position="38"/>
        <end position="124"/>
    </location>
</feature>
<reference evidence="3" key="1">
    <citation type="submission" date="2025-08" db="UniProtKB">
        <authorList>
            <consortium name="RefSeq"/>
        </authorList>
    </citation>
    <scope>IDENTIFICATION</scope>
    <source>
        <tissue evidence="3">Whole organism</tissue>
    </source>
</reference>
<accession>A0A6J1TKG9</accession>
<dbReference type="KEGG" id="foc:113217522"/>
<sequence length="124" mass="13904">METPVRKVVILQHGSGKRFIKMHPDQMRSVVSLPQSQSFYQPNFSQPLQLSQPSQSSPSSSHQPQPSQSPKMSFDSAHQVFAISPAGADSTHKFTTHSTDPNNLSYQPQSSLRRQTRKLMRSVI</sequence>
<keyword evidence="2" id="KW-1185">Reference proteome</keyword>
<dbReference type="GeneID" id="113217522"/>
<evidence type="ECO:0000313" key="2">
    <source>
        <dbReference type="Proteomes" id="UP000504606"/>
    </source>
</evidence>